<dbReference type="AlphaFoldDB" id="A0AAV9MRP8"/>
<gene>
    <name evidence="6" type="primary">CWC15</name>
    <name evidence="6" type="ORF">LTR84_011414</name>
</gene>
<evidence type="ECO:0000256" key="5">
    <source>
        <dbReference type="SAM" id="MobiDB-lite"/>
    </source>
</evidence>
<evidence type="ECO:0000313" key="6">
    <source>
        <dbReference type="EMBL" id="KAK5043554.1"/>
    </source>
</evidence>
<dbReference type="PANTHER" id="PTHR12718:SF2">
    <property type="entry name" value="SPLICEOSOME-ASSOCIATED PROTEIN CWC15 HOMOLOG"/>
    <property type="match status" value="1"/>
</dbReference>
<evidence type="ECO:0000256" key="3">
    <source>
        <dbReference type="ARBA" id="ARBA00022664"/>
    </source>
</evidence>
<evidence type="ECO:0000256" key="4">
    <source>
        <dbReference type="ARBA" id="ARBA00023187"/>
    </source>
</evidence>
<evidence type="ECO:0000313" key="7">
    <source>
        <dbReference type="Proteomes" id="UP001358417"/>
    </source>
</evidence>
<dbReference type="InterPro" id="IPR006973">
    <property type="entry name" value="Cwf_Cwc_15"/>
</dbReference>
<feature type="compositionally biased region" description="Acidic residues" evidence="5">
    <location>
        <begin position="90"/>
        <end position="99"/>
    </location>
</feature>
<name>A0AAV9MRP8_9EURO</name>
<evidence type="ECO:0000256" key="1">
    <source>
        <dbReference type="ARBA" id="ARBA00003777"/>
    </source>
</evidence>
<comment type="caution">
    <text evidence="6">The sequence shown here is derived from an EMBL/GenBank/DDBJ whole genome shotgun (WGS) entry which is preliminary data.</text>
</comment>
<feature type="compositionally biased region" description="Basic and acidic residues" evidence="5">
    <location>
        <begin position="144"/>
        <end position="174"/>
    </location>
</feature>
<dbReference type="GO" id="GO:0071013">
    <property type="term" value="C:catalytic step 2 spliceosome"/>
    <property type="evidence" value="ECO:0007669"/>
    <property type="project" value="TreeGrafter"/>
</dbReference>
<accession>A0AAV9MRP8</accession>
<dbReference type="Pfam" id="PF04889">
    <property type="entry name" value="Cwf_Cwc_15"/>
    <property type="match status" value="1"/>
</dbReference>
<proteinExistence type="inferred from homology"/>
<protein>
    <submittedName>
        <fullName evidence="6">Complexed with cef1p</fullName>
    </submittedName>
</protein>
<feature type="region of interest" description="Disordered" evidence="5">
    <location>
        <begin position="64"/>
        <end position="179"/>
    </location>
</feature>
<feature type="compositionally biased region" description="Acidic residues" evidence="5">
    <location>
        <begin position="116"/>
        <end position="138"/>
    </location>
</feature>
<dbReference type="Proteomes" id="UP001358417">
    <property type="component" value="Unassembled WGS sequence"/>
</dbReference>
<organism evidence="6 7">
    <name type="scientific">Exophiala bonariae</name>
    <dbReference type="NCBI Taxonomy" id="1690606"/>
    <lineage>
        <taxon>Eukaryota</taxon>
        <taxon>Fungi</taxon>
        <taxon>Dikarya</taxon>
        <taxon>Ascomycota</taxon>
        <taxon>Pezizomycotina</taxon>
        <taxon>Eurotiomycetes</taxon>
        <taxon>Chaetothyriomycetidae</taxon>
        <taxon>Chaetothyriales</taxon>
        <taxon>Herpotrichiellaceae</taxon>
        <taxon>Exophiala</taxon>
    </lineage>
</organism>
<dbReference type="GO" id="GO:0003723">
    <property type="term" value="F:RNA binding"/>
    <property type="evidence" value="ECO:0007669"/>
    <property type="project" value="TreeGrafter"/>
</dbReference>
<dbReference type="RefSeq" id="XP_064699940.1">
    <property type="nucleotide sequence ID" value="XM_064854946.1"/>
</dbReference>
<dbReference type="GeneID" id="89979567"/>
<evidence type="ECO:0000256" key="2">
    <source>
        <dbReference type="ARBA" id="ARBA00006644"/>
    </source>
</evidence>
<sequence length="233" mass="26491">MTTAHRPTFDPARGKEAQRGVAYHQRLLPAYTLLKVRQPGQGGAADTEPVDLRAQLLAAEAAHFAKTKGTPVDTATSPPKPAKRELEASLSDDENENEDPDAKRRRVLEETRDIDADSEDDDEDSDSSEEDDEEEDETAALMQELEKIKRERAEQKAREEAEQSKQAQEQREEDIALGNPLLNPKAFNVKRRWDDDVVFKNQARGTEQKGNQEFVNDLLRSDFHKKFMSKYVR</sequence>
<reference evidence="6 7" key="1">
    <citation type="submission" date="2023-08" db="EMBL/GenBank/DDBJ databases">
        <title>Black Yeasts Isolated from many extreme environments.</title>
        <authorList>
            <person name="Coleine C."/>
            <person name="Stajich J.E."/>
            <person name="Selbmann L."/>
        </authorList>
    </citation>
    <scope>NUCLEOTIDE SEQUENCE [LARGE SCALE GENOMIC DNA]</scope>
    <source>
        <strain evidence="6 7">CCFEE 5792</strain>
    </source>
</reference>
<feature type="region of interest" description="Disordered" evidence="5">
    <location>
        <begin position="1"/>
        <end position="20"/>
    </location>
</feature>
<comment type="similarity">
    <text evidence="2">Belongs to the CWC15 family.</text>
</comment>
<dbReference type="GO" id="GO:0045292">
    <property type="term" value="P:mRNA cis splicing, via spliceosome"/>
    <property type="evidence" value="ECO:0007669"/>
    <property type="project" value="TreeGrafter"/>
</dbReference>
<dbReference type="PANTHER" id="PTHR12718">
    <property type="entry name" value="CELL CYCLE CONTROL PROTEIN CWF15"/>
    <property type="match status" value="1"/>
</dbReference>
<comment type="function">
    <text evidence="1">Involved in pre-mRNA splicing.</text>
</comment>
<keyword evidence="3" id="KW-0507">mRNA processing</keyword>
<keyword evidence="4" id="KW-0508">mRNA splicing</keyword>
<dbReference type="EMBL" id="JAVRRD010000057">
    <property type="protein sequence ID" value="KAK5043554.1"/>
    <property type="molecule type" value="Genomic_DNA"/>
</dbReference>
<keyword evidence="7" id="KW-1185">Reference proteome</keyword>